<gene>
    <name evidence="2" type="ORF">FN976_10190</name>
</gene>
<dbReference type="InterPro" id="IPR050266">
    <property type="entry name" value="AB_hydrolase_sf"/>
</dbReference>
<dbReference type="AlphaFoldDB" id="A0A562ZSE4"/>
<protein>
    <submittedName>
        <fullName evidence="2">Alpha/beta hydrolase</fullName>
    </submittedName>
</protein>
<dbReference type="PANTHER" id="PTHR43798">
    <property type="entry name" value="MONOACYLGLYCEROL LIPASE"/>
    <property type="match status" value="1"/>
</dbReference>
<comment type="caution">
    <text evidence="2">The sequence shown here is derived from an EMBL/GenBank/DDBJ whole genome shotgun (WGS) entry which is preliminary data.</text>
</comment>
<sequence length="296" mass="32469">MPATIDDAEPRLSHSLANGVSHAHFEWRPERRGQAPSLCMVHATGFHGRVWDQVIHRLPGRHVFAIEQRGHGRSQTVDFDGWADFGHDLAALAVALDLQGAVGIGHSMGAHALVQAAAYQPGRFSQLVLIDPTIFSPADYHQPPPTPGTLHPAAARKNHFASAQAMFERFAVRAPYNVFQRQALLDYCQHGLRPFDGGSGFQLACDPAFEGKIYPLSRQNLGIFGSIRALQIPVLVLRARPGDPAILPWDPLGSPTWPGLAQEFHRGRDLPLPDKTHMLPMEDPALVARLINETMG</sequence>
<keyword evidence="3" id="KW-1185">Reference proteome</keyword>
<evidence type="ECO:0000259" key="1">
    <source>
        <dbReference type="Pfam" id="PF12697"/>
    </source>
</evidence>
<proteinExistence type="predicted"/>
<dbReference type="Proteomes" id="UP000318199">
    <property type="component" value="Unassembled WGS sequence"/>
</dbReference>
<evidence type="ECO:0000313" key="2">
    <source>
        <dbReference type="EMBL" id="TWO71291.1"/>
    </source>
</evidence>
<dbReference type="InterPro" id="IPR029058">
    <property type="entry name" value="AB_hydrolase_fold"/>
</dbReference>
<dbReference type="GO" id="GO:0016787">
    <property type="term" value="F:hydrolase activity"/>
    <property type="evidence" value="ECO:0007669"/>
    <property type="project" value="UniProtKB-KW"/>
</dbReference>
<dbReference type="Pfam" id="PF12697">
    <property type="entry name" value="Abhydrolase_6"/>
    <property type="match status" value="1"/>
</dbReference>
<dbReference type="SUPFAM" id="SSF53474">
    <property type="entry name" value="alpha/beta-Hydrolases"/>
    <property type="match status" value="1"/>
</dbReference>
<feature type="domain" description="AB hydrolase-1" evidence="1">
    <location>
        <begin position="40"/>
        <end position="289"/>
    </location>
</feature>
<name>A0A562ZSE4_9BURK</name>
<evidence type="ECO:0000313" key="3">
    <source>
        <dbReference type="Proteomes" id="UP000318199"/>
    </source>
</evidence>
<dbReference type="OrthoDB" id="5521505at2"/>
<dbReference type="EMBL" id="VOBQ01000008">
    <property type="protein sequence ID" value="TWO71291.1"/>
    <property type="molecule type" value="Genomic_DNA"/>
</dbReference>
<accession>A0A562ZSE4</accession>
<reference evidence="2 3" key="1">
    <citation type="submission" date="2019-07" db="EMBL/GenBank/DDBJ databases">
        <title>Caenimonas sedimenti sp. nov., isolated from activated sludge.</title>
        <authorList>
            <person name="Xu J."/>
        </authorList>
    </citation>
    <scope>NUCLEOTIDE SEQUENCE [LARGE SCALE GENOMIC DNA]</scope>
    <source>
        <strain evidence="2 3">HX-9-20</strain>
    </source>
</reference>
<dbReference type="InterPro" id="IPR000073">
    <property type="entry name" value="AB_hydrolase_1"/>
</dbReference>
<keyword evidence="2" id="KW-0378">Hydrolase</keyword>
<dbReference type="RefSeq" id="WP_145892905.1">
    <property type="nucleotide sequence ID" value="NZ_VOBQ01000008.1"/>
</dbReference>
<organism evidence="2 3">
    <name type="scientific">Caenimonas sedimenti</name>
    <dbReference type="NCBI Taxonomy" id="2596921"/>
    <lineage>
        <taxon>Bacteria</taxon>
        <taxon>Pseudomonadati</taxon>
        <taxon>Pseudomonadota</taxon>
        <taxon>Betaproteobacteria</taxon>
        <taxon>Burkholderiales</taxon>
        <taxon>Comamonadaceae</taxon>
        <taxon>Caenimonas</taxon>
    </lineage>
</organism>
<dbReference type="Gene3D" id="3.40.50.1820">
    <property type="entry name" value="alpha/beta hydrolase"/>
    <property type="match status" value="1"/>
</dbReference>